<evidence type="ECO:0000256" key="2">
    <source>
        <dbReference type="ARBA" id="ARBA00004167"/>
    </source>
</evidence>
<dbReference type="AlphaFoldDB" id="A0AAV2CRH0"/>
<evidence type="ECO:0000313" key="13">
    <source>
        <dbReference type="EMBL" id="CAL1358766.1"/>
    </source>
</evidence>
<keyword evidence="7" id="KW-1133">Transmembrane helix</keyword>
<keyword evidence="5" id="KW-0812">Transmembrane</keyword>
<reference evidence="13 14" key="1">
    <citation type="submission" date="2024-04" db="EMBL/GenBank/DDBJ databases">
        <authorList>
            <person name="Fracassetti M."/>
        </authorList>
    </citation>
    <scope>NUCLEOTIDE SEQUENCE [LARGE SCALE GENOMIC DNA]</scope>
</reference>
<evidence type="ECO:0000256" key="6">
    <source>
        <dbReference type="ARBA" id="ARBA00022723"/>
    </source>
</evidence>
<keyword evidence="14" id="KW-1185">Reference proteome</keyword>
<dbReference type="GO" id="GO:0016705">
    <property type="term" value="F:oxidoreductase activity, acting on paired donors, with incorporation or reduction of molecular oxygen"/>
    <property type="evidence" value="ECO:0007669"/>
    <property type="project" value="InterPro"/>
</dbReference>
<comment type="subcellular location">
    <subcellularLocation>
        <location evidence="2">Membrane</location>
        <topology evidence="2">Single-pass membrane protein</topology>
    </subcellularLocation>
</comment>
<dbReference type="PANTHER" id="PTHR47953">
    <property type="entry name" value="OS08G0105600 PROTEIN"/>
    <property type="match status" value="1"/>
</dbReference>
<feature type="region of interest" description="Disordered" evidence="12">
    <location>
        <begin position="60"/>
        <end position="90"/>
    </location>
</feature>
<evidence type="ECO:0000256" key="5">
    <source>
        <dbReference type="ARBA" id="ARBA00022692"/>
    </source>
</evidence>
<dbReference type="InterPro" id="IPR052306">
    <property type="entry name" value="CYP450_71D"/>
</dbReference>
<evidence type="ECO:0000256" key="1">
    <source>
        <dbReference type="ARBA" id="ARBA00001971"/>
    </source>
</evidence>
<dbReference type="GO" id="GO:0016020">
    <property type="term" value="C:membrane"/>
    <property type="evidence" value="ECO:0007669"/>
    <property type="project" value="UniProtKB-SubCell"/>
</dbReference>
<comment type="similarity">
    <text evidence="3">Belongs to the cytochrome P450 family.</text>
</comment>
<evidence type="ECO:0000256" key="11">
    <source>
        <dbReference type="ARBA" id="ARBA00023136"/>
    </source>
</evidence>
<keyword evidence="11" id="KW-0472">Membrane</keyword>
<dbReference type="InterPro" id="IPR017972">
    <property type="entry name" value="Cyt_P450_CS"/>
</dbReference>
<keyword evidence="6" id="KW-0479">Metal-binding</keyword>
<dbReference type="PROSITE" id="PS00086">
    <property type="entry name" value="CYTOCHROME_P450"/>
    <property type="match status" value="1"/>
</dbReference>
<evidence type="ECO:0008006" key="15">
    <source>
        <dbReference type="Google" id="ProtNLM"/>
    </source>
</evidence>
<comment type="cofactor">
    <cofactor evidence="1">
        <name>heme</name>
        <dbReference type="ChEBI" id="CHEBI:30413"/>
    </cofactor>
</comment>
<dbReference type="GO" id="GO:0005506">
    <property type="term" value="F:iron ion binding"/>
    <property type="evidence" value="ECO:0007669"/>
    <property type="project" value="InterPro"/>
</dbReference>
<keyword evidence="4" id="KW-0349">Heme</keyword>
<dbReference type="GO" id="GO:0020037">
    <property type="term" value="F:heme binding"/>
    <property type="evidence" value="ECO:0007669"/>
    <property type="project" value="InterPro"/>
</dbReference>
<proteinExistence type="inferred from homology"/>
<keyword evidence="9" id="KW-0408">Iron</keyword>
<evidence type="ECO:0000256" key="9">
    <source>
        <dbReference type="ARBA" id="ARBA00023004"/>
    </source>
</evidence>
<keyword evidence="10" id="KW-0503">Monooxygenase</keyword>
<keyword evidence="8" id="KW-0560">Oxidoreductase</keyword>
<accession>A0AAV2CRH0</accession>
<dbReference type="Gene3D" id="1.10.630.10">
    <property type="entry name" value="Cytochrome P450"/>
    <property type="match status" value="1"/>
</dbReference>
<evidence type="ECO:0000256" key="10">
    <source>
        <dbReference type="ARBA" id="ARBA00023033"/>
    </source>
</evidence>
<dbReference type="PANTHER" id="PTHR47953:SF19">
    <property type="entry name" value="OS06G0641600 PROTEIN"/>
    <property type="match status" value="1"/>
</dbReference>
<evidence type="ECO:0000256" key="8">
    <source>
        <dbReference type="ARBA" id="ARBA00023002"/>
    </source>
</evidence>
<evidence type="ECO:0000256" key="3">
    <source>
        <dbReference type="ARBA" id="ARBA00010617"/>
    </source>
</evidence>
<evidence type="ECO:0000256" key="12">
    <source>
        <dbReference type="SAM" id="MobiDB-lite"/>
    </source>
</evidence>
<dbReference type="EMBL" id="OZ034814">
    <property type="protein sequence ID" value="CAL1358766.1"/>
    <property type="molecule type" value="Genomic_DNA"/>
</dbReference>
<dbReference type="Proteomes" id="UP001497516">
    <property type="component" value="Chromosome 10"/>
</dbReference>
<evidence type="ECO:0000313" key="14">
    <source>
        <dbReference type="Proteomes" id="UP001497516"/>
    </source>
</evidence>
<evidence type="ECO:0000256" key="7">
    <source>
        <dbReference type="ARBA" id="ARBA00022989"/>
    </source>
</evidence>
<dbReference type="SUPFAM" id="SSF48264">
    <property type="entry name" value="Cytochrome P450"/>
    <property type="match status" value="1"/>
</dbReference>
<feature type="compositionally biased region" description="Basic and acidic residues" evidence="12">
    <location>
        <begin position="65"/>
        <end position="90"/>
    </location>
</feature>
<organism evidence="13 14">
    <name type="scientific">Linum trigynum</name>
    <dbReference type="NCBI Taxonomy" id="586398"/>
    <lineage>
        <taxon>Eukaryota</taxon>
        <taxon>Viridiplantae</taxon>
        <taxon>Streptophyta</taxon>
        <taxon>Embryophyta</taxon>
        <taxon>Tracheophyta</taxon>
        <taxon>Spermatophyta</taxon>
        <taxon>Magnoliopsida</taxon>
        <taxon>eudicotyledons</taxon>
        <taxon>Gunneridae</taxon>
        <taxon>Pentapetalae</taxon>
        <taxon>rosids</taxon>
        <taxon>fabids</taxon>
        <taxon>Malpighiales</taxon>
        <taxon>Linaceae</taxon>
        <taxon>Linum</taxon>
    </lineage>
</organism>
<dbReference type="GO" id="GO:0004497">
    <property type="term" value="F:monooxygenase activity"/>
    <property type="evidence" value="ECO:0007669"/>
    <property type="project" value="UniProtKB-KW"/>
</dbReference>
<dbReference type="InterPro" id="IPR036396">
    <property type="entry name" value="Cyt_P450_sf"/>
</dbReference>
<sequence length="90" mass="10456">MSELMRNPDKMAEAQKEVREMFDKRGKAVDATSLDYKGYDFQYIPFGAGRRMCPGLHYGVVKGSNRKETKSSNRLDEWQRDEERTKTSNS</sequence>
<protein>
    <recommendedName>
        <fullName evidence="15">Cytochrome P450</fullName>
    </recommendedName>
</protein>
<evidence type="ECO:0000256" key="4">
    <source>
        <dbReference type="ARBA" id="ARBA00022617"/>
    </source>
</evidence>
<name>A0AAV2CRH0_9ROSI</name>
<gene>
    <name evidence="13" type="ORF">LTRI10_LOCUS6292</name>
</gene>